<dbReference type="EMBL" id="CAJNOO010010102">
    <property type="protein sequence ID" value="CAF1496445.1"/>
    <property type="molecule type" value="Genomic_DNA"/>
</dbReference>
<sequence>MDILSSLLNEIGSTDGNDDSISQAQPSANSASSSVHLPLTFDDNEDVPSNSSSSIDIQQLKKQKLTTADTYEEG</sequence>
<feature type="compositionally biased region" description="Polar residues" evidence="1">
    <location>
        <begin position="1"/>
        <end position="15"/>
    </location>
</feature>
<proteinExistence type="predicted"/>
<name>A0A820CHQ9_9BILA</name>
<dbReference type="EMBL" id="CAJOAX010022570">
    <property type="protein sequence ID" value="CAF4207499.1"/>
    <property type="molecule type" value="Genomic_DNA"/>
</dbReference>
<evidence type="ECO:0000256" key="1">
    <source>
        <dbReference type="SAM" id="MobiDB-lite"/>
    </source>
</evidence>
<feature type="compositionally biased region" description="Low complexity" evidence="1">
    <location>
        <begin position="20"/>
        <end position="34"/>
    </location>
</feature>
<protein>
    <submittedName>
        <fullName evidence="3">Uncharacterized protein</fullName>
    </submittedName>
</protein>
<dbReference type="Proteomes" id="UP000663882">
    <property type="component" value="Unassembled WGS sequence"/>
</dbReference>
<feature type="compositionally biased region" description="Polar residues" evidence="1">
    <location>
        <begin position="47"/>
        <end position="57"/>
    </location>
</feature>
<comment type="caution">
    <text evidence="3">The sequence shown here is derived from an EMBL/GenBank/DDBJ whole genome shotgun (WGS) entry which is preliminary data.</text>
</comment>
<evidence type="ECO:0000313" key="3">
    <source>
        <dbReference type="EMBL" id="CAF4207499.1"/>
    </source>
</evidence>
<feature type="region of interest" description="Disordered" evidence="1">
    <location>
        <begin position="1"/>
        <end position="74"/>
    </location>
</feature>
<reference evidence="3" key="1">
    <citation type="submission" date="2021-02" db="EMBL/GenBank/DDBJ databases">
        <authorList>
            <person name="Nowell W R."/>
        </authorList>
    </citation>
    <scope>NUCLEOTIDE SEQUENCE</scope>
</reference>
<feature type="compositionally biased region" description="Polar residues" evidence="1">
    <location>
        <begin position="65"/>
        <end position="74"/>
    </location>
</feature>
<evidence type="ECO:0000313" key="4">
    <source>
        <dbReference type="Proteomes" id="UP000663823"/>
    </source>
</evidence>
<dbReference type="AlphaFoldDB" id="A0A820CHQ9"/>
<gene>
    <name evidence="3" type="ORF">OTI717_LOCUS38835</name>
    <name evidence="2" type="ORF">RFH988_LOCUS38605</name>
</gene>
<dbReference type="Proteomes" id="UP000663823">
    <property type="component" value="Unassembled WGS sequence"/>
</dbReference>
<accession>A0A820CHQ9</accession>
<organism evidence="3 4">
    <name type="scientific">Rotaria sordida</name>
    <dbReference type="NCBI Taxonomy" id="392033"/>
    <lineage>
        <taxon>Eukaryota</taxon>
        <taxon>Metazoa</taxon>
        <taxon>Spiralia</taxon>
        <taxon>Gnathifera</taxon>
        <taxon>Rotifera</taxon>
        <taxon>Eurotatoria</taxon>
        <taxon>Bdelloidea</taxon>
        <taxon>Philodinida</taxon>
        <taxon>Philodinidae</taxon>
        <taxon>Rotaria</taxon>
    </lineage>
</organism>
<evidence type="ECO:0000313" key="2">
    <source>
        <dbReference type="EMBL" id="CAF1496445.1"/>
    </source>
</evidence>